<dbReference type="Pfam" id="PF03083">
    <property type="entry name" value="MtN3_slv"/>
    <property type="match status" value="2"/>
</dbReference>
<feature type="transmembrane region" description="Helical" evidence="9">
    <location>
        <begin position="24"/>
        <end position="42"/>
    </location>
</feature>
<dbReference type="GO" id="GO:0008643">
    <property type="term" value="P:carbohydrate transport"/>
    <property type="evidence" value="ECO:0000318"/>
    <property type="project" value="GO_Central"/>
</dbReference>
<dbReference type="PANTHER" id="PTHR10791:SF159">
    <property type="entry name" value="BIDIRECTIONAL SUGAR TRANSPORTER SWEET5"/>
    <property type="match status" value="1"/>
</dbReference>
<dbReference type="PANTHER" id="PTHR10791">
    <property type="entry name" value="RAG1-ACTIVATING PROTEIN 1"/>
    <property type="match status" value="1"/>
</dbReference>
<dbReference type="InterPro" id="IPR004316">
    <property type="entry name" value="SWEET_rpt"/>
</dbReference>
<protein>
    <recommendedName>
        <fullName evidence="12">Bidirectional sugar transporter SWEET</fullName>
    </recommendedName>
</protein>
<dbReference type="GO" id="GO:0051260">
    <property type="term" value="P:protein homooligomerization"/>
    <property type="evidence" value="ECO:0007669"/>
    <property type="project" value="UniProtKB-ARBA"/>
</dbReference>
<keyword evidence="6" id="KW-0677">Repeat</keyword>
<evidence type="ECO:0000256" key="2">
    <source>
        <dbReference type="ARBA" id="ARBA00007809"/>
    </source>
</evidence>
<accession>B9RB45</accession>
<evidence type="ECO:0000256" key="7">
    <source>
        <dbReference type="ARBA" id="ARBA00022989"/>
    </source>
</evidence>
<evidence type="ECO:0000256" key="4">
    <source>
        <dbReference type="ARBA" id="ARBA00022597"/>
    </source>
</evidence>
<proteinExistence type="inferred from homology"/>
<gene>
    <name evidence="10" type="ORF">RCOM_1511190</name>
</gene>
<dbReference type="InterPro" id="IPR047664">
    <property type="entry name" value="SWEET"/>
</dbReference>
<comment type="similarity">
    <text evidence="2">Belongs to the SWEET sugar transporter family.</text>
</comment>
<feature type="transmembrane region" description="Helical" evidence="9">
    <location>
        <begin position="54"/>
        <end position="73"/>
    </location>
</feature>
<dbReference type="eggNOG" id="KOG1623">
    <property type="taxonomic scope" value="Eukaryota"/>
</dbReference>
<dbReference type="InParanoid" id="B9RB45"/>
<evidence type="ECO:0008006" key="12">
    <source>
        <dbReference type="Google" id="ProtNLM"/>
    </source>
</evidence>
<evidence type="ECO:0000256" key="9">
    <source>
        <dbReference type="SAM" id="Phobius"/>
    </source>
</evidence>
<dbReference type="STRING" id="3988.B9RB45"/>
<dbReference type="EMBL" id="EQ973773">
    <property type="protein sequence ID" value="EEF52022.1"/>
    <property type="molecule type" value="Genomic_DNA"/>
</dbReference>
<dbReference type="FunFam" id="1.20.1280.290:FF:000001">
    <property type="entry name" value="Bidirectional sugar transporter SWEET"/>
    <property type="match status" value="1"/>
</dbReference>
<feature type="transmembrane region" description="Helical" evidence="9">
    <location>
        <begin position="169"/>
        <end position="190"/>
    </location>
</feature>
<evidence type="ECO:0000256" key="8">
    <source>
        <dbReference type="ARBA" id="ARBA00023136"/>
    </source>
</evidence>
<evidence type="ECO:0000256" key="6">
    <source>
        <dbReference type="ARBA" id="ARBA00022737"/>
    </source>
</evidence>
<keyword evidence="4" id="KW-0762">Sugar transport</keyword>
<dbReference type="GO" id="GO:0012505">
    <property type="term" value="C:endomembrane system"/>
    <property type="evidence" value="ECO:0007669"/>
    <property type="project" value="UniProtKB-SubCell"/>
</dbReference>
<keyword evidence="3" id="KW-0813">Transport</keyword>
<organism evidence="10 11">
    <name type="scientific">Ricinus communis</name>
    <name type="common">Castor bean</name>
    <dbReference type="NCBI Taxonomy" id="3988"/>
    <lineage>
        <taxon>Eukaryota</taxon>
        <taxon>Viridiplantae</taxon>
        <taxon>Streptophyta</taxon>
        <taxon>Embryophyta</taxon>
        <taxon>Tracheophyta</taxon>
        <taxon>Spermatophyta</taxon>
        <taxon>Magnoliopsida</taxon>
        <taxon>eudicotyledons</taxon>
        <taxon>Gunneridae</taxon>
        <taxon>Pentapetalae</taxon>
        <taxon>rosids</taxon>
        <taxon>fabids</taxon>
        <taxon>Malpighiales</taxon>
        <taxon>Euphorbiaceae</taxon>
        <taxon>Acalyphoideae</taxon>
        <taxon>Acalypheae</taxon>
        <taxon>Ricinus</taxon>
    </lineage>
</organism>
<evidence type="ECO:0000256" key="3">
    <source>
        <dbReference type="ARBA" id="ARBA00022448"/>
    </source>
</evidence>
<dbReference type="GO" id="GO:0051119">
    <property type="term" value="F:sugar transmembrane transporter activity"/>
    <property type="evidence" value="ECO:0000318"/>
    <property type="project" value="GO_Central"/>
</dbReference>
<feature type="transmembrane region" description="Helical" evidence="9">
    <location>
        <begin position="142"/>
        <end position="163"/>
    </location>
</feature>
<reference evidence="11" key="1">
    <citation type="journal article" date="2010" name="Nat. Biotechnol.">
        <title>Draft genome sequence of the oilseed species Ricinus communis.</title>
        <authorList>
            <person name="Chan A.P."/>
            <person name="Crabtree J."/>
            <person name="Zhao Q."/>
            <person name="Lorenzi H."/>
            <person name="Orvis J."/>
            <person name="Puiu D."/>
            <person name="Melake-Berhan A."/>
            <person name="Jones K.M."/>
            <person name="Redman J."/>
            <person name="Chen G."/>
            <person name="Cahoon E.B."/>
            <person name="Gedil M."/>
            <person name="Stanke M."/>
            <person name="Haas B.J."/>
            <person name="Wortman J.R."/>
            <person name="Fraser-Liggett C.M."/>
            <person name="Ravel J."/>
            <person name="Rabinowicz P.D."/>
        </authorList>
    </citation>
    <scope>NUCLEOTIDE SEQUENCE [LARGE SCALE GENOMIC DNA]</scope>
    <source>
        <strain evidence="11">cv. Hale</strain>
    </source>
</reference>
<comment type="subcellular location">
    <subcellularLocation>
        <location evidence="1">Endomembrane system</location>
        <topology evidence="1">Multi-pass membrane protein</topology>
    </subcellularLocation>
</comment>
<evidence type="ECO:0000313" key="11">
    <source>
        <dbReference type="Proteomes" id="UP000008311"/>
    </source>
</evidence>
<keyword evidence="8 9" id="KW-0472">Membrane</keyword>
<dbReference type="FunFam" id="1.20.1280.290:FF:000002">
    <property type="entry name" value="Bidirectional sugar transporter SWEET"/>
    <property type="match status" value="1"/>
</dbReference>
<keyword evidence="5 9" id="KW-0812">Transmembrane</keyword>
<evidence type="ECO:0000313" key="10">
    <source>
        <dbReference type="EMBL" id="EEF52022.1"/>
    </source>
</evidence>
<sequence>MDCRPTFRKIINQKAVEEFKPDPYLATVLNCAMWSFYGLPIVEEDSILVTTINAAGLVIELTYVAIFFVFAPFHKRKKIVIVLVLELIIMAGVIIITMGIFSSIKKRATFVGILCIILNVIMYTSPLTVMRMVIRTKSVKYMPFYLSLASLCNGLIWVAYAALRFDIYLVLPNGLGALSGLVQIVLYAIYYRTTRWEDDDHETSRQPEVQVSSRV</sequence>
<dbReference type="GO" id="GO:0016020">
    <property type="term" value="C:membrane"/>
    <property type="evidence" value="ECO:0000318"/>
    <property type="project" value="GO_Central"/>
</dbReference>
<keyword evidence="11" id="KW-1185">Reference proteome</keyword>
<feature type="transmembrane region" description="Helical" evidence="9">
    <location>
        <begin position="110"/>
        <end position="130"/>
    </location>
</feature>
<dbReference type="Gene3D" id="1.20.1280.290">
    <property type="match status" value="2"/>
</dbReference>
<dbReference type="AlphaFoldDB" id="B9RB45"/>
<evidence type="ECO:0000256" key="1">
    <source>
        <dbReference type="ARBA" id="ARBA00004127"/>
    </source>
</evidence>
<feature type="transmembrane region" description="Helical" evidence="9">
    <location>
        <begin position="80"/>
        <end position="104"/>
    </location>
</feature>
<name>B9RB45_RICCO</name>
<evidence type="ECO:0000256" key="5">
    <source>
        <dbReference type="ARBA" id="ARBA00022692"/>
    </source>
</evidence>
<dbReference type="Proteomes" id="UP000008311">
    <property type="component" value="Unassembled WGS sequence"/>
</dbReference>
<keyword evidence="7 9" id="KW-1133">Transmembrane helix</keyword>